<dbReference type="GO" id="GO:0039693">
    <property type="term" value="P:viral DNA genome replication"/>
    <property type="evidence" value="ECO:0007669"/>
    <property type="project" value="UniProtKB-KW"/>
</dbReference>
<keyword evidence="5" id="KW-0378">Hydrolase</keyword>
<evidence type="ECO:0000256" key="2">
    <source>
        <dbReference type="ARBA" id="ARBA00022679"/>
    </source>
</evidence>
<comment type="catalytic activity">
    <reaction evidence="9">
        <text>DNA(n) + a 2'-deoxyribonucleoside 5'-triphosphate = DNA(n+1) + diphosphate</text>
        <dbReference type="Rhea" id="RHEA:22508"/>
        <dbReference type="Rhea" id="RHEA-COMP:17339"/>
        <dbReference type="Rhea" id="RHEA-COMP:17340"/>
        <dbReference type="ChEBI" id="CHEBI:33019"/>
        <dbReference type="ChEBI" id="CHEBI:61560"/>
        <dbReference type="ChEBI" id="CHEBI:173112"/>
        <dbReference type="EC" id="2.7.7.7"/>
    </reaction>
</comment>
<dbReference type="EC" id="2.7.7.7" evidence="1"/>
<dbReference type="GO" id="GO:0003677">
    <property type="term" value="F:DNA binding"/>
    <property type="evidence" value="ECO:0007669"/>
    <property type="project" value="UniProtKB-KW"/>
</dbReference>
<evidence type="ECO:0000256" key="5">
    <source>
        <dbReference type="ARBA" id="ARBA00022801"/>
    </source>
</evidence>
<evidence type="ECO:0000313" key="14">
    <source>
        <dbReference type="Proteomes" id="UP000224877"/>
    </source>
</evidence>
<keyword evidence="7" id="KW-0235">DNA replication</keyword>
<keyword evidence="3" id="KW-0548">Nucleotidyltransferase</keyword>
<dbReference type="InterPro" id="IPR023211">
    <property type="entry name" value="DNA_pol_palm_dom_sf"/>
</dbReference>
<dbReference type="PANTHER" id="PTHR10322">
    <property type="entry name" value="DNA POLYMERASE CATALYTIC SUBUNIT"/>
    <property type="match status" value="1"/>
</dbReference>
<dbReference type="GO" id="GO:0003887">
    <property type="term" value="F:DNA-directed DNA polymerase activity"/>
    <property type="evidence" value="ECO:0007669"/>
    <property type="project" value="UniProtKB-KW"/>
</dbReference>
<dbReference type="GO" id="GO:0006261">
    <property type="term" value="P:DNA-templated DNA replication"/>
    <property type="evidence" value="ECO:0007669"/>
    <property type="project" value="TreeGrafter"/>
</dbReference>
<accession>A0A1B4XWV0</accession>
<dbReference type="Pfam" id="PF00136">
    <property type="entry name" value="DNA_pol_B"/>
    <property type="match status" value="1"/>
</dbReference>
<dbReference type="InterPro" id="IPR050240">
    <property type="entry name" value="DNA_pol_type-B"/>
</dbReference>
<dbReference type="PANTHER" id="PTHR10322:SF23">
    <property type="entry name" value="DNA POLYMERASE DELTA CATALYTIC SUBUNIT"/>
    <property type="match status" value="1"/>
</dbReference>
<dbReference type="Gene3D" id="3.30.420.10">
    <property type="entry name" value="Ribonuclease H-like superfamily/Ribonuclease H"/>
    <property type="match status" value="1"/>
</dbReference>
<gene>
    <name evidence="13" type="ORF">BPT24_165</name>
</gene>
<keyword evidence="2" id="KW-0808">Transferase</keyword>
<dbReference type="Proteomes" id="UP000224877">
    <property type="component" value="Segment"/>
</dbReference>
<keyword evidence="8" id="KW-0238">DNA-binding</keyword>
<reference evidence="13 14" key="1">
    <citation type="submission" date="2016-07" db="EMBL/GenBank/DDBJ databases">
        <title>Characterization of three bacteriophages infecting bacteria isolated from shrimp culture pond water.</title>
        <authorList>
            <person name="Khoa H.V."/>
        </authorList>
    </citation>
    <scope>NUCLEOTIDE SEQUENCE [LARGE SCALE GENOMIC DNA]</scope>
</reference>
<feature type="domain" description="DNA-directed DNA polymerase family B exonuclease" evidence="12">
    <location>
        <begin position="85"/>
        <end position="293"/>
    </location>
</feature>
<protein>
    <recommendedName>
        <fullName evidence="1">DNA-directed DNA polymerase</fullName>
        <ecNumber evidence="1">2.7.7.7</ecNumber>
    </recommendedName>
</protein>
<keyword evidence="7" id="KW-1194">Viral DNA replication</keyword>
<evidence type="ECO:0000256" key="6">
    <source>
        <dbReference type="ARBA" id="ARBA00022932"/>
    </source>
</evidence>
<proteinExistence type="predicted"/>
<evidence type="ECO:0000256" key="4">
    <source>
        <dbReference type="ARBA" id="ARBA00022722"/>
    </source>
</evidence>
<sequence>MLIDIVQRKGRVEVSFVDKTGQIELTSIPTTFENWVKCDEDDPQKSKKYRNWTGEPVKKVHDREFKDLNLREFLLHKVPKDIQEKIFAYNKPNWYAVDIEVDVRNCNGFPEPTKAEHPISTIQVTNQQLSTVLLIFDDMNRIEGTQEYKDFISERVRKHFQSSKKAQDLINKYAKDGVLKYEHIVVKSERELLKVYFALQKKSMHHIMGWNWLDFDSPYIHKRAVKNNVNHSMASPVGELVNREISRDKFAKHKDSEKTKEDLEQERKERTFSTPRHRVEVDLMQVINKFDYSIDKTSLALDAIGYQAVDVPKIKYDGSFRDLFLDTDNFLTYSAVDTILLMMVHLRLNTITSLEMVTYYSKIPLERGFSTLALGDAMFWDEQFSNGLVFCHEDRYSDDDDGDTDFEGGYVINPRYATGEWVALVDFKSLYPTCGQSLGCSFDNIIKENATDEEIKEAIKLGHRVSMNRTIYDKDDDGTLTRVWNRLIYERYHFKDIRLFIDNKMQPVIKKMIEAHG</sequence>
<dbReference type="EMBL" id="LC168164">
    <property type="protein sequence ID" value="BAV39291.1"/>
    <property type="molecule type" value="Genomic_DNA"/>
</dbReference>
<keyword evidence="4" id="KW-0540">Nuclease</keyword>
<evidence type="ECO:0000256" key="8">
    <source>
        <dbReference type="ARBA" id="ARBA00023125"/>
    </source>
</evidence>
<keyword evidence="14" id="KW-1185">Reference proteome</keyword>
<dbReference type="Pfam" id="PF03104">
    <property type="entry name" value="DNA_pol_B_exo1"/>
    <property type="match status" value="1"/>
</dbReference>
<evidence type="ECO:0000256" key="9">
    <source>
        <dbReference type="ARBA" id="ARBA00049244"/>
    </source>
</evidence>
<dbReference type="InterPro" id="IPR006133">
    <property type="entry name" value="DNA-dir_DNA_pol_B_exonuc"/>
</dbReference>
<evidence type="ECO:0000259" key="12">
    <source>
        <dbReference type="Pfam" id="PF03104"/>
    </source>
</evidence>
<dbReference type="GO" id="GO:0000166">
    <property type="term" value="F:nucleotide binding"/>
    <property type="evidence" value="ECO:0007669"/>
    <property type="project" value="InterPro"/>
</dbReference>
<evidence type="ECO:0000256" key="7">
    <source>
        <dbReference type="ARBA" id="ARBA00023109"/>
    </source>
</evidence>
<feature type="region of interest" description="Disordered" evidence="10">
    <location>
        <begin position="251"/>
        <end position="271"/>
    </location>
</feature>
<organism evidence="13 14">
    <name type="scientific">Tenacibaculum phage pT24</name>
    <dbReference type="NCBI Taxonomy" id="1880590"/>
    <lineage>
        <taxon>Viruses</taxon>
        <taxon>Duplodnaviria</taxon>
        <taxon>Heunggongvirae</taxon>
        <taxon>Uroviricota</taxon>
        <taxon>Caudoviricetes</taxon>
        <taxon>Kungbxnavirus</taxon>
        <taxon>Kungbxnavirus pT24</taxon>
    </lineage>
</organism>
<dbReference type="InterPro" id="IPR012337">
    <property type="entry name" value="RNaseH-like_sf"/>
</dbReference>
<dbReference type="GO" id="GO:0004518">
    <property type="term" value="F:nuclease activity"/>
    <property type="evidence" value="ECO:0007669"/>
    <property type="project" value="UniProtKB-KW"/>
</dbReference>
<name>A0A1B4XWV0_9CAUD</name>
<evidence type="ECO:0000256" key="3">
    <source>
        <dbReference type="ARBA" id="ARBA00022695"/>
    </source>
</evidence>
<dbReference type="SUPFAM" id="SSF56672">
    <property type="entry name" value="DNA/RNA polymerases"/>
    <property type="match status" value="1"/>
</dbReference>
<dbReference type="SUPFAM" id="SSF53098">
    <property type="entry name" value="Ribonuclease H-like"/>
    <property type="match status" value="1"/>
</dbReference>
<evidence type="ECO:0000256" key="10">
    <source>
        <dbReference type="SAM" id="MobiDB-lite"/>
    </source>
</evidence>
<feature type="domain" description="DNA-directed DNA polymerase family B multifunctional" evidence="11">
    <location>
        <begin position="400"/>
        <end position="496"/>
    </location>
</feature>
<evidence type="ECO:0000256" key="1">
    <source>
        <dbReference type="ARBA" id="ARBA00012417"/>
    </source>
</evidence>
<dbReference type="GO" id="GO:0016787">
    <property type="term" value="F:hydrolase activity"/>
    <property type="evidence" value="ECO:0007669"/>
    <property type="project" value="UniProtKB-KW"/>
</dbReference>
<evidence type="ECO:0000313" key="13">
    <source>
        <dbReference type="EMBL" id="BAV39291.1"/>
    </source>
</evidence>
<keyword evidence="6" id="KW-0239">DNA-directed DNA polymerase</keyword>
<dbReference type="Gene3D" id="3.90.1600.10">
    <property type="entry name" value="Palm domain of DNA polymerase"/>
    <property type="match status" value="1"/>
</dbReference>
<dbReference type="InterPro" id="IPR036397">
    <property type="entry name" value="RNaseH_sf"/>
</dbReference>
<evidence type="ECO:0000259" key="11">
    <source>
        <dbReference type="Pfam" id="PF00136"/>
    </source>
</evidence>
<dbReference type="InterPro" id="IPR006134">
    <property type="entry name" value="DNA-dir_DNA_pol_B_multi_dom"/>
</dbReference>
<dbReference type="InterPro" id="IPR043502">
    <property type="entry name" value="DNA/RNA_pol_sf"/>
</dbReference>